<dbReference type="EMBL" id="CAJRAF010000002">
    <property type="protein sequence ID" value="CAG5001774.1"/>
    <property type="molecule type" value="Genomic_DNA"/>
</dbReference>
<organism evidence="3 4">
    <name type="scientific">Dyadobacter helix</name>
    <dbReference type="NCBI Taxonomy" id="2822344"/>
    <lineage>
        <taxon>Bacteria</taxon>
        <taxon>Pseudomonadati</taxon>
        <taxon>Bacteroidota</taxon>
        <taxon>Cytophagia</taxon>
        <taxon>Cytophagales</taxon>
        <taxon>Spirosomataceae</taxon>
        <taxon>Dyadobacter</taxon>
    </lineage>
</organism>
<dbReference type="PANTHER" id="PTHR34047:SF8">
    <property type="entry name" value="PROTEIN YKFC"/>
    <property type="match status" value="1"/>
</dbReference>
<accession>A0A916JC60</accession>
<comment type="caution">
    <text evidence="3">The sequence shown here is derived from an EMBL/GenBank/DDBJ whole genome shotgun (WGS) entry which is preliminary data.</text>
</comment>
<evidence type="ECO:0000313" key="4">
    <source>
        <dbReference type="Proteomes" id="UP000680038"/>
    </source>
</evidence>
<proteinExistence type="inferred from homology"/>
<protein>
    <recommendedName>
        <fullName evidence="2">Reverse transcriptase domain-containing protein</fullName>
    </recommendedName>
</protein>
<dbReference type="InterPro" id="IPR051083">
    <property type="entry name" value="GrpII_Intron_Splice-Mob/Def"/>
</dbReference>
<evidence type="ECO:0000256" key="1">
    <source>
        <dbReference type="ARBA" id="ARBA00034120"/>
    </source>
</evidence>
<dbReference type="SUPFAM" id="SSF56672">
    <property type="entry name" value="DNA/RNA polymerases"/>
    <property type="match status" value="1"/>
</dbReference>
<dbReference type="RefSeq" id="WP_215239319.1">
    <property type="nucleotide sequence ID" value="NZ_CAJRAF010000002.1"/>
</dbReference>
<dbReference type="Pfam" id="PF00078">
    <property type="entry name" value="RVT_1"/>
    <property type="match status" value="1"/>
</dbReference>
<evidence type="ECO:0000313" key="3">
    <source>
        <dbReference type="EMBL" id="CAG5001774.1"/>
    </source>
</evidence>
<dbReference type="AlphaFoldDB" id="A0A916JC60"/>
<evidence type="ECO:0000259" key="2">
    <source>
        <dbReference type="PROSITE" id="PS50878"/>
    </source>
</evidence>
<dbReference type="Proteomes" id="UP000680038">
    <property type="component" value="Unassembled WGS sequence"/>
</dbReference>
<dbReference type="InterPro" id="IPR000477">
    <property type="entry name" value="RT_dom"/>
</dbReference>
<keyword evidence="4" id="KW-1185">Reference proteome</keyword>
<dbReference type="PANTHER" id="PTHR34047">
    <property type="entry name" value="NUCLEAR INTRON MATURASE 1, MITOCHONDRIAL-RELATED"/>
    <property type="match status" value="1"/>
</dbReference>
<comment type="similarity">
    <text evidence="1">Belongs to the bacterial reverse transcriptase family.</text>
</comment>
<name>A0A916JC60_9BACT</name>
<sequence>MKKFGNLYEKICNRENLLLADLHASKGKSRQKDVKFHIQNREANLELLHQMLVNKTFKTSEYKTFTIFEPKKRIISRLPYFPDRPVQHAIMNVVGPIWLSVFTKDTYSCIKGRGVHLALKNVKLALKDVPNTTYCLKLDIQKFYPSVDHKILKRIIRLKIKDNDVLDLIDGIIDSSPGLPIGNYLSQFLGNLYLTYFDHWLKEVMRVKYYFRYCDDMVILSGSKQYLHQLLADIRLYLDIDLNLALKPNYQIFPVESRGIDFLGYVIRHDYVRMRKRIKQSFARAIAKRKPKFSLEAYKGWAKHANTLHLIKKLNDDSNKKLQRFRDNRRIQRDGRRENRYIPGP</sequence>
<feature type="domain" description="Reverse transcriptase" evidence="2">
    <location>
        <begin position="1"/>
        <end position="267"/>
    </location>
</feature>
<reference evidence="3" key="1">
    <citation type="submission" date="2021-04" db="EMBL/GenBank/DDBJ databases">
        <authorList>
            <person name="Rodrigo-Torres L."/>
            <person name="Arahal R. D."/>
            <person name="Lucena T."/>
        </authorList>
    </citation>
    <scope>NUCLEOTIDE SEQUENCE</scope>
    <source>
        <strain evidence="3">CECT 9275</strain>
    </source>
</reference>
<gene>
    <name evidence="3" type="ORF">DYBT9275_02739</name>
</gene>
<dbReference type="InterPro" id="IPR043502">
    <property type="entry name" value="DNA/RNA_pol_sf"/>
</dbReference>
<dbReference type="PROSITE" id="PS50878">
    <property type="entry name" value="RT_POL"/>
    <property type="match status" value="1"/>
</dbReference>
<dbReference type="CDD" id="cd01651">
    <property type="entry name" value="RT_G2_intron"/>
    <property type="match status" value="1"/>
</dbReference>